<accession>A0A7Y9KGL4</accession>
<sequence length="251" mass="25206">MTALPEGPLDRSSPPPGRAAPPRPGRASGRGAPAQGPSLPTNGHLISATADSSPAFRMVGWPKPFRGGWTWCDGWASRRWRSAVCCWRHAGGDGCSGAGGGSPGAAASSASSAAPGAPGEAGGPTYPGPTGHGAPKLGRERRQDEPAGLIVVRSEPPGGTGCGTFGLKEASQRSSDSDGYLSAEPGVASIVAVDGMSTPEGVKVGAPASEAEKAYPKIRKGPRPSFVTVPGDAEAVSRTSDRTSSRTIASQ</sequence>
<evidence type="ECO:0000313" key="2">
    <source>
        <dbReference type="EMBL" id="NYE16750.1"/>
    </source>
</evidence>
<organism evidence="2 3">
    <name type="scientific">Actinomadura citrea</name>
    <dbReference type="NCBI Taxonomy" id="46158"/>
    <lineage>
        <taxon>Bacteria</taxon>
        <taxon>Bacillati</taxon>
        <taxon>Actinomycetota</taxon>
        <taxon>Actinomycetes</taxon>
        <taxon>Streptosporangiales</taxon>
        <taxon>Thermomonosporaceae</taxon>
        <taxon>Actinomadura</taxon>
    </lineage>
</organism>
<feature type="region of interest" description="Disordered" evidence="1">
    <location>
        <begin position="1"/>
        <end position="48"/>
    </location>
</feature>
<feature type="compositionally biased region" description="Pro residues" evidence="1">
    <location>
        <begin position="13"/>
        <end position="24"/>
    </location>
</feature>
<dbReference type="AlphaFoldDB" id="A0A7Y9KGL4"/>
<proteinExistence type="predicted"/>
<feature type="region of interest" description="Disordered" evidence="1">
    <location>
        <begin position="219"/>
        <end position="251"/>
    </location>
</feature>
<protein>
    <submittedName>
        <fullName evidence="2">Uncharacterized protein</fullName>
    </submittedName>
</protein>
<gene>
    <name evidence="2" type="ORF">BJ999_007046</name>
</gene>
<comment type="caution">
    <text evidence="2">The sequence shown here is derived from an EMBL/GenBank/DDBJ whole genome shotgun (WGS) entry which is preliminary data.</text>
</comment>
<feature type="region of interest" description="Disordered" evidence="1">
    <location>
        <begin position="96"/>
        <end position="181"/>
    </location>
</feature>
<keyword evidence="3" id="KW-1185">Reference proteome</keyword>
<feature type="compositionally biased region" description="Low complexity" evidence="1">
    <location>
        <begin position="104"/>
        <end position="118"/>
    </location>
</feature>
<evidence type="ECO:0000256" key="1">
    <source>
        <dbReference type="SAM" id="MobiDB-lite"/>
    </source>
</evidence>
<name>A0A7Y9KGL4_9ACTN</name>
<dbReference type="EMBL" id="JACCBT010000001">
    <property type="protein sequence ID" value="NYE16750.1"/>
    <property type="molecule type" value="Genomic_DNA"/>
</dbReference>
<dbReference type="Proteomes" id="UP000591272">
    <property type="component" value="Unassembled WGS sequence"/>
</dbReference>
<reference evidence="2 3" key="1">
    <citation type="submission" date="2020-07" db="EMBL/GenBank/DDBJ databases">
        <title>Sequencing the genomes of 1000 actinobacteria strains.</title>
        <authorList>
            <person name="Klenk H.-P."/>
        </authorList>
    </citation>
    <scope>NUCLEOTIDE SEQUENCE [LARGE SCALE GENOMIC DNA]</scope>
    <source>
        <strain evidence="2 3">DSM 43461</strain>
    </source>
</reference>
<evidence type="ECO:0000313" key="3">
    <source>
        <dbReference type="Proteomes" id="UP000591272"/>
    </source>
</evidence>
<feature type="compositionally biased region" description="Low complexity" evidence="1">
    <location>
        <begin position="25"/>
        <end position="38"/>
    </location>
</feature>